<evidence type="ECO:0000259" key="8">
    <source>
        <dbReference type="Pfam" id="PF00056"/>
    </source>
</evidence>
<sequence>MKKVSIIGAGNVGSTLAFTLIDLNVDIVLVDIDKDKTNAMALDISEASTLGNYVNIKLSSDYEDIKNSDIVVVTAGIPRRPGMSRDDLLLKNAGIVSSVTKNIKEHAPKSIIIVVSNPLDAMVYTALKVSGFDTSKVMGMAGILDSARMNYFVRQELPNAKDVKSVVLGGHGDSMVPIISKCTVDGRSLDEVLDSDIISKVVSSTQNGGKQIVELLKTGSAYYAPAKSVSLMVESILLDQNKVLPVAIYLNEYKSVSGVLVKLGKNGISEEIKLDLTPSEKQGFDHSISKVTELIEVLQRDFFGKD</sequence>
<dbReference type="InterPro" id="IPR001236">
    <property type="entry name" value="Lactate/malate_DH_N"/>
</dbReference>
<comment type="similarity">
    <text evidence="7">Belongs to the LDH/MDH superfamily.</text>
</comment>
<dbReference type="SUPFAM" id="SSF51735">
    <property type="entry name" value="NAD(P)-binding Rossmann-fold domains"/>
    <property type="match status" value="1"/>
</dbReference>
<evidence type="ECO:0000256" key="1">
    <source>
        <dbReference type="ARBA" id="ARBA00022532"/>
    </source>
</evidence>
<evidence type="ECO:0000256" key="5">
    <source>
        <dbReference type="PIRSR" id="PIRSR000102-2"/>
    </source>
</evidence>
<organism evidence="10">
    <name type="scientific">uncultured Campylobacterales bacterium</name>
    <dbReference type="NCBI Taxonomy" id="352960"/>
    <lineage>
        <taxon>Bacteria</taxon>
        <taxon>Pseudomonadati</taxon>
        <taxon>Campylobacterota</taxon>
        <taxon>Epsilonproteobacteria</taxon>
        <taxon>Campylobacterales</taxon>
        <taxon>environmental samples</taxon>
    </lineage>
</organism>
<protein>
    <submittedName>
        <fullName evidence="10">Malate dehydrogenase (EC)</fullName>
        <ecNumber evidence="10">1.1.1.37</ecNumber>
    </submittedName>
</protein>
<keyword evidence="3 6" id="KW-0520">NAD</keyword>
<dbReference type="InterPro" id="IPR022383">
    <property type="entry name" value="Lactate/malate_DH_C"/>
</dbReference>
<dbReference type="PIRSF" id="PIRSF000102">
    <property type="entry name" value="Lac_mal_DH"/>
    <property type="match status" value="1"/>
</dbReference>
<feature type="binding site" evidence="5">
    <location>
        <position position="79"/>
    </location>
    <ligand>
        <name>substrate</name>
    </ligand>
</feature>
<evidence type="ECO:0000256" key="2">
    <source>
        <dbReference type="ARBA" id="ARBA00023002"/>
    </source>
</evidence>
<keyword evidence="1" id="KW-0816">Tricarboxylic acid cycle</keyword>
<dbReference type="GO" id="GO:0006089">
    <property type="term" value="P:lactate metabolic process"/>
    <property type="evidence" value="ECO:0007669"/>
    <property type="project" value="TreeGrafter"/>
</dbReference>
<dbReference type="EC" id="1.1.1.37" evidence="10"/>
<dbReference type="Gene3D" id="3.40.50.720">
    <property type="entry name" value="NAD(P)-binding Rossmann-like Domain"/>
    <property type="match status" value="1"/>
</dbReference>
<dbReference type="InterPro" id="IPR011275">
    <property type="entry name" value="Malate_DH_type3"/>
</dbReference>
<dbReference type="GO" id="GO:0004459">
    <property type="term" value="F:L-lactate dehydrogenase (NAD+) activity"/>
    <property type="evidence" value="ECO:0007669"/>
    <property type="project" value="TreeGrafter"/>
</dbReference>
<feature type="domain" description="Lactate/malate dehydrogenase N-terminal" evidence="8">
    <location>
        <begin position="3"/>
        <end position="139"/>
    </location>
</feature>
<reference evidence="10" key="1">
    <citation type="submission" date="2020-01" db="EMBL/GenBank/DDBJ databases">
        <authorList>
            <person name="Meier V. D."/>
            <person name="Meier V D."/>
        </authorList>
    </citation>
    <scope>NUCLEOTIDE SEQUENCE</scope>
    <source>
        <strain evidence="10">HLG_WM_MAG_12</strain>
    </source>
</reference>
<dbReference type="GO" id="GO:0030060">
    <property type="term" value="F:L-malate dehydrogenase (NAD+) activity"/>
    <property type="evidence" value="ECO:0007669"/>
    <property type="project" value="UniProtKB-EC"/>
</dbReference>
<evidence type="ECO:0000313" key="10">
    <source>
        <dbReference type="EMBL" id="CAA6815319.1"/>
    </source>
</evidence>
<dbReference type="FunFam" id="3.40.50.720:FF:000018">
    <property type="entry name" value="Malate dehydrogenase"/>
    <property type="match status" value="1"/>
</dbReference>
<dbReference type="CDD" id="cd01339">
    <property type="entry name" value="LDH-like_MDH"/>
    <property type="match status" value="1"/>
</dbReference>
<evidence type="ECO:0000256" key="6">
    <source>
        <dbReference type="PIRSR" id="PIRSR000102-3"/>
    </source>
</evidence>
<dbReference type="PRINTS" id="PR00086">
    <property type="entry name" value="LLDHDRGNASE"/>
</dbReference>
<feature type="binding site" evidence="5">
    <location>
        <position position="85"/>
    </location>
    <ligand>
        <name>substrate</name>
    </ligand>
</feature>
<evidence type="ECO:0000259" key="9">
    <source>
        <dbReference type="Pfam" id="PF02866"/>
    </source>
</evidence>
<dbReference type="AlphaFoldDB" id="A0A6S6TFS0"/>
<feature type="domain" description="Lactate/malate dehydrogenase C-terminal" evidence="9">
    <location>
        <begin position="144"/>
        <end position="296"/>
    </location>
</feature>
<feature type="binding site" evidence="5">
    <location>
        <position position="148"/>
    </location>
    <ligand>
        <name>substrate</name>
    </ligand>
</feature>
<dbReference type="Gene3D" id="3.90.110.10">
    <property type="entry name" value="Lactate dehydrogenase/glycoside hydrolase, family 4, C-terminal"/>
    <property type="match status" value="1"/>
</dbReference>
<name>A0A6S6TFS0_9BACT</name>
<dbReference type="InterPro" id="IPR001557">
    <property type="entry name" value="L-lactate/malate_DH"/>
</dbReference>
<feature type="binding site" evidence="6">
    <location>
        <position position="92"/>
    </location>
    <ligand>
        <name>NAD(+)</name>
        <dbReference type="ChEBI" id="CHEBI:57540"/>
    </ligand>
</feature>
<evidence type="ECO:0000256" key="7">
    <source>
        <dbReference type="RuleBase" id="RU003369"/>
    </source>
</evidence>
<dbReference type="Pfam" id="PF02866">
    <property type="entry name" value="Ldh_1_C"/>
    <property type="match status" value="1"/>
</dbReference>
<dbReference type="NCBIfam" id="NF004863">
    <property type="entry name" value="PRK06223.1"/>
    <property type="match status" value="1"/>
</dbReference>
<dbReference type="PANTHER" id="PTHR43128:SF16">
    <property type="entry name" value="L-LACTATE DEHYDROGENASE"/>
    <property type="match status" value="1"/>
</dbReference>
<dbReference type="Pfam" id="PF00056">
    <property type="entry name" value="Ldh_1_N"/>
    <property type="match status" value="1"/>
</dbReference>
<feature type="active site" description="Proton acceptor" evidence="4">
    <location>
        <position position="171"/>
    </location>
</feature>
<dbReference type="GO" id="GO:0006099">
    <property type="term" value="P:tricarboxylic acid cycle"/>
    <property type="evidence" value="ECO:0007669"/>
    <property type="project" value="UniProtKB-KW"/>
</dbReference>
<evidence type="ECO:0000256" key="4">
    <source>
        <dbReference type="PIRSR" id="PIRSR000102-1"/>
    </source>
</evidence>
<feature type="binding site" evidence="6">
    <location>
        <begin position="115"/>
        <end position="117"/>
    </location>
    <ligand>
        <name>NAD(+)</name>
        <dbReference type="ChEBI" id="CHEBI:57540"/>
    </ligand>
</feature>
<feature type="binding site" evidence="6">
    <location>
        <begin position="8"/>
        <end position="13"/>
    </location>
    <ligand>
        <name>NAD(+)</name>
        <dbReference type="ChEBI" id="CHEBI:57540"/>
    </ligand>
</feature>
<feature type="binding site" evidence="5">
    <location>
        <position position="117"/>
    </location>
    <ligand>
        <name>substrate</name>
    </ligand>
</feature>
<dbReference type="EMBL" id="CACVAW010000067">
    <property type="protein sequence ID" value="CAA6815319.1"/>
    <property type="molecule type" value="Genomic_DNA"/>
</dbReference>
<proteinExistence type="inferred from homology"/>
<evidence type="ECO:0000256" key="3">
    <source>
        <dbReference type="ARBA" id="ARBA00023027"/>
    </source>
</evidence>
<gene>
    <name evidence="10" type="ORF">HELGO_WM9028</name>
</gene>
<dbReference type="SUPFAM" id="SSF56327">
    <property type="entry name" value="LDH C-terminal domain-like"/>
    <property type="match status" value="1"/>
</dbReference>
<keyword evidence="2 7" id="KW-0560">Oxidoreductase</keyword>
<dbReference type="InterPro" id="IPR036291">
    <property type="entry name" value="NAD(P)-bd_dom_sf"/>
</dbReference>
<feature type="binding site" evidence="6">
    <location>
        <position position="31"/>
    </location>
    <ligand>
        <name>NAD(+)</name>
        <dbReference type="ChEBI" id="CHEBI:57540"/>
    </ligand>
</feature>
<dbReference type="InterPro" id="IPR015955">
    <property type="entry name" value="Lactate_DH/Glyco_Ohase_4_C"/>
</dbReference>
<accession>A0A6S6TFS0</accession>
<dbReference type="PANTHER" id="PTHR43128">
    <property type="entry name" value="L-2-HYDROXYCARBOXYLATE DEHYDROGENASE (NAD(P)(+))"/>
    <property type="match status" value="1"/>
</dbReference>